<keyword evidence="4" id="KW-1185">Reference proteome</keyword>
<dbReference type="Pfam" id="PF12430">
    <property type="entry name" value="ABA_GPCR"/>
    <property type="match status" value="1"/>
</dbReference>
<dbReference type="InterPro" id="IPR015672">
    <property type="entry name" value="GPHR/GTG"/>
</dbReference>
<dbReference type="InterPro" id="IPR025969">
    <property type="entry name" value="ABA_GPCR_dom"/>
</dbReference>
<dbReference type="EMBL" id="CDMY01000257">
    <property type="protein sequence ID" value="CEL97847.1"/>
    <property type="molecule type" value="Genomic_DNA"/>
</dbReference>
<keyword evidence="1" id="KW-1133">Transmembrane helix</keyword>
<keyword evidence="1" id="KW-0812">Transmembrane</keyword>
<keyword evidence="1" id="KW-0472">Membrane</keyword>
<dbReference type="PhylomeDB" id="A0A0G4ELK8"/>
<sequence>MSVSNVMLRRVIQEDPASLFLSAAFGLLRVPIDVAVWSPYVSLLFLGLIIALNIRGFISKLLTVFRFVSTSVSSNVFALAMSEIMGLYFSACALLLRIYLPEQYREGVTSVMGPSIDFSAFHLHFDLVFCLSCVASFVLIAFTHTHRFDKFKAF</sequence>
<dbReference type="OrthoDB" id="264392at2759"/>
<dbReference type="AlphaFoldDB" id="A0A0G4ELK8"/>
<dbReference type="VEuPathDB" id="CryptoDB:Vbra_5098"/>
<feature type="transmembrane region" description="Helical" evidence="1">
    <location>
        <begin position="34"/>
        <end position="54"/>
    </location>
</feature>
<gene>
    <name evidence="3" type="ORF">Vbra_5098</name>
</gene>
<dbReference type="InParanoid" id="A0A0G4ELK8"/>
<feature type="transmembrane region" description="Helical" evidence="1">
    <location>
        <begin position="75"/>
        <end position="100"/>
    </location>
</feature>
<feature type="transmembrane region" description="Helical" evidence="1">
    <location>
        <begin position="120"/>
        <end position="142"/>
    </location>
</feature>
<dbReference type="PANTHER" id="PTHR15948:SF0">
    <property type="entry name" value="GOLGI PH REGULATOR A-RELATED"/>
    <property type="match status" value="1"/>
</dbReference>
<evidence type="ECO:0000313" key="4">
    <source>
        <dbReference type="Proteomes" id="UP000041254"/>
    </source>
</evidence>
<dbReference type="PANTHER" id="PTHR15948">
    <property type="entry name" value="G-PROTEIN COUPLED RECEPTOR 89-RELATED"/>
    <property type="match status" value="1"/>
</dbReference>
<evidence type="ECO:0000259" key="2">
    <source>
        <dbReference type="Pfam" id="PF12430"/>
    </source>
</evidence>
<organism evidence="3 4">
    <name type="scientific">Vitrella brassicaformis (strain CCMP3155)</name>
    <dbReference type="NCBI Taxonomy" id="1169540"/>
    <lineage>
        <taxon>Eukaryota</taxon>
        <taxon>Sar</taxon>
        <taxon>Alveolata</taxon>
        <taxon>Colpodellida</taxon>
        <taxon>Vitrellaceae</taxon>
        <taxon>Vitrella</taxon>
    </lineage>
</organism>
<evidence type="ECO:0000313" key="3">
    <source>
        <dbReference type="EMBL" id="CEL97847.1"/>
    </source>
</evidence>
<reference evidence="3 4" key="1">
    <citation type="submission" date="2014-11" db="EMBL/GenBank/DDBJ databases">
        <authorList>
            <person name="Zhu J."/>
            <person name="Qi W."/>
            <person name="Song R."/>
        </authorList>
    </citation>
    <scope>NUCLEOTIDE SEQUENCE [LARGE SCALE GENOMIC DNA]</scope>
</reference>
<proteinExistence type="predicted"/>
<feature type="domain" description="Abscisic acid G-protein coupled receptor-like" evidence="2">
    <location>
        <begin position="12"/>
        <end position="144"/>
    </location>
</feature>
<name>A0A0G4ELK8_VITBC</name>
<evidence type="ECO:0000256" key="1">
    <source>
        <dbReference type="SAM" id="Phobius"/>
    </source>
</evidence>
<protein>
    <recommendedName>
        <fullName evidence="2">Abscisic acid G-protein coupled receptor-like domain-containing protein</fullName>
    </recommendedName>
</protein>
<accession>A0A0G4ELK8</accession>
<dbReference type="Proteomes" id="UP000041254">
    <property type="component" value="Unassembled WGS sequence"/>
</dbReference>
<dbReference type="STRING" id="1169540.A0A0G4ELK8"/>